<name>A0AAD6CIL1_9EURO</name>
<feature type="chain" id="PRO_5042086583" evidence="1">
    <location>
        <begin position="19"/>
        <end position="227"/>
    </location>
</feature>
<organism evidence="2 3">
    <name type="scientific">Penicillium frequentans</name>
    <dbReference type="NCBI Taxonomy" id="3151616"/>
    <lineage>
        <taxon>Eukaryota</taxon>
        <taxon>Fungi</taxon>
        <taxon>Dikarya</taxon>
        <taxon>Ascomycota</taxon>
        <taxon>Pezizomycotina</taxon>
        <taxon>Eurotiomycetes</taxon>
        <taxon>Eurotiomycetidae</taxon>
        <taxon>Eurotiales</taxon>
        <taxon>Aspergillaceae</taxon>
        <taxon>Penicillium</taxon>
    </lineage>
</organism>
<feature type="signal peptide" evidence="1">
    <location>
        <begin position="1"/>
        <end position="18"/>
    </location>
</feature>
<keyword evidence="1" id="KW-0732">Signal</keyword>
<dbReference type="EMBL" id="JAQIZZ010000008">
    <property type="protein sequence ID" value="KAJ5524171.1"/>
    <property type="molecule type" value="Genomic_DNA"/>
</dbReference>
<accession>A0AAD6CIL1</accession>
<sequence length="227" mass="24251">MDPRLFPITLSFCVAVMATPLETTMTDQLRPSETVTEAAGPKVTAAPRLHCTDGSTILHTTDCTMGTPVSYCFKEEPPIECDDGFFPSVWHPDHCMEQSTCFPLDAVWITTECSNGAIPYTTKTLYDGTLAGGSSTVIRAVSCSCATDQWYSMTMQDGSSQCDTFCMPYESCPPGMTTSVSTNEFCATATADVCHGVPAETSYCQCADPTGIPVYTEQPGATAIGCV</sequence>
<dbReference type="Proteomes" id="UP001220324">
    <property type="component" value="Unassembled WGS sequence"/>
</dbReference>
<gene>
    <name evidence="2" type="ORF">N7494_010821</name>
</gene>
<dbReference type="AlphaFoldDB" id="A0AAD6CIL1"/>
<protein>
    <submittedName>
        <fullName evidence="2">Uncharacterized protein</fullName>
    </submittedName>
</protein>
<evidence type="ECO:0000256" key="1">
    <source>
        <dbReference type="SAM" id="SignalP"/>
    </source>
</evidence>
<keyword evidence="3" id="KW-1185">Reference proteome</keyword>
<evidence type="ECO:0000313" key="2">
    <source>
        <dbReference type="EMBL" id="KAJ5524171.1"/>
    </source>
</evidence>
<reference evidence="2 3" key="1">
    <citation type="journal article" date="2023" name="IMA Fungus">
        <title>Comparative genomic study of the Penicillium genus elucidates a diverse pangenome and 15 lateral gene transfer events.</title>
        <authorList>
            <person name="Petersen C."/>
            <person name="Sorensen T."/>
            <person name="Nielsen M.R."/>
            <person name="Sondergaard T.E."/>
            <person name="Sorensen J.L."/>
            <person name="Fitzpatrick D.A."/>
            <person name="Frisvad J.C."/>
            <person name="Nielsen K.L."/>
        </authorList>
    </citation>
    <scope>NUCLEOTIDE SEQUENCE [LARGE SCALE GENOMIC DNA]</scope>
    <source>
        <strain evidence="2 3">IBT 35679</strain>
    </source>
</reference>
<evidence type="ECO:0000313" key="3">
    <source>
        <dbReference type="Proteomes" id="UP001220324"/>
    </source>
</evidence>
<comment type="caution">
    <text evidence="2">The sequence shown here is derived from an EMBL/GenBank/DDBJ whole genome shotgun (WGS) entry which is preliminary data.</text>
</comment>
<proteinExistence type="predicted"/>